<dbReference type="EMBL" id="AZBU02000009">
    <property type="protein sequence ID" value="TKR64767.1"/>
    <property type="molecule type" value="Genomic_DNA"/>
</dbReference>
<comment type="caution">
    <text evidence="2">The sequence shown here is derived from an EMBL/GenBank/DDBJ whole genome shotgun (WGS) entry which is preliminary data.</text>
</comment>
<reference evidence="2 3" key="1">
    <citation type="journal article" date="2015" name="Genome Biol.">
        <title>Comparative genomics of Steinernema reveals deeply conserved gene regulatory networks.</title>
        <authorList>
            <person name="Dillman A.R."/>
            <person name="Macchietto M."/>
            <person name="Porter C.F."/>
            <person name="Rogers A."/>
            <person name="Williams B."/>
            <person name="Antoshechkin I."/>
            <person name="Lee M.M."/>
            <person name="Goodwin Z."/>
            <person name="Lu X."/>
            <person name="Lewis E.E."/>
            <person name="Goodrich-Blair H."/>
            <person name="Stock S.P."/>
            <person name="Adams B.J."/>
            <person name="Sternberg P.W."/>
            <person name="Mortazavi A."/>
        </authorList>
    </citation>
    <scope>NUCLEOTIDE SEQUENCE [LARGE SCALE GENOMIC DNA]</scope>
    <source>
        <strain evidence="2 3">ALL</strain>
    </source>
</reference>
<dbReference type="InterPro" id="IPR055358">
    <property type="entry name" value="CHCR"/>
</dbReference>
<sequence length="246" mass="28033">MATEEWSEIVATIRTLTHEERHEELLDVLEGAIQKRGMEARNFQNLLLMSAARINSPKIHKYIEELNNYDAPEIANVLMEAGCYEEAFKVYVKFEVHDKAMRVLLDKVGDISRGYQYAIECDKPPIWMQMGRAFLELPEALPAHAIYCYLKAEEAGPVELVIEKAKAAGEWESLIQYLLMAQRKAPSTAVDNALAFAFASTQRIFNLIDLLNKPNLIQVFELGKECQDHGFNEAAKELFKSIEHLD</sequence>
<evidence type="ECO:0000313" key="2">
    <source>
        <dbReference type="EMBL" id="TKR64767.1"/>
    </source>
</evidence>
<dbReference type="GO" id="GO:0032051">
    <property type="term" value="F:clathrin light chain binding"/>
    <property type="evidence" value="ECO:0007669"/>
    <property type="project" value="TreeGrafter"/>
</dbReference>
<evidence type="ECO:0000256" key="1">
    <source>
        <dbReference type="PROSITE-ProRule" id="PRU01006"/>
    </source>
</evidence>
<dbReference type="PANTHER" id="PTHR10292:SF1">
    <property type="entry name" value="CLATHRIN HEAVY CHAIN"/>
    <property type="match status" value="1"/>
</dbReference>
<dbReference type="GO" id="GO:0006898">
    <property type="term" value="P:receptor-mediated endocytosis"/>
    <property type="evidence" value="ECO:0007669"/>
    <property type="project" value="TreeGrafter"/>
</dbReference>
<name>A0A4U5M785_STECR</name>
<dbReference type="Pfam" id="PF00637">
    <property type="entry name" value="Clathrin"/>
    <property type="match status" value="2"/>
</dbReference>
<dbReference type="InterPro" id="IPR000547">
    <property type="entry name" value="Clathrin_H-chain/VPS_repeat"/>
</dbReference>
<dbReference type="InterPro" id="IPR016024">
    <property type="entry name" value="ARM-type_fold"/>
</dbReference>
<dbReference type="PROSITE" id="PS50236">
    <property type="entry name" value="CHCR"/>
    <property type="match status" value="2"/>
</dbReference>
<reference evidence="2 3" key="2">
    <citation type="journal article" date="2019" name="G3 (Bethesda)">
        <title>Hybrid Assembly of the Genome of the Entomopathogenic Nematode Steinernema carpocapsae Identifies the X-Chromosome.</title>
        <authorList>
            <person name="Serra L."/>
            <person name="Macchietto M."/>
            <person name="Macias-Munoz A."/>
            <person name="McGill C.J."/>
            <person name="Rodriguez I.M."/>
            <person name="Rodriguez B."/>
            <person name="Murad R."/>
            <person name="Mortazavi A."/>
        </authorList>
    </citation>
    <scope>NUCLEOTIDE SEQUENCE [LARGE SCALE GENOMIC DNA]</scope>
    <source>
        <strain evidence="2 3">ALL</strain>
    </source>
</reference>
<feature type="repeat" description="CHCR" evidence="1">
    <location>
        <begin position="1"/>
        <end position="143"/>
    </location>
</feature>
<dbReference type="Proteomes" id="UP000298663">
    <property type="component" value="Unassembled WGS sequence"/>
</dbReference>
<dbReference type="GO" id="GO:0071439">
    <property type="term" value="C:clathrin complex"/>
    <property type="evidence" value="ECO:0007669"/>
    <property type="project" value="TreeGrafter"/>
</dbReference>
<evidence type="ECO:0008006" key="4">
    <source>
        <dbReference type="Google" id="ProtNLM"/>
    </source>
</evidence>
<dbReference type="GO" id="GO:0006886">
    <property type="term" value="P:intracellular protein transport"/>
    <property type="evidence" value="ECO:0007669"/>
    <property type="project" value="UniProtKB-UniRule"/>
</dbReference>
<organism evidence="2 3">
    <name type="scientific">Steinernema carpocapsae</name>
    <name type="common">Entomopathogenic nematode</name>
    <dbReference type="NCBI Taxonomy" id="34508"/>
    <lineage>
        <taxon>Eukaryota</taxon>
        <taxon>Metazoa</taxon>
        <taxon>Ecdysozoa</taxon>
        <taxon>Nematoda</taxon>
        <taxon>Chromadorea</taxon>
        <taxon>Rhabditida</taxon>
        <taxon>Tylenchina</taxon>
        <taxon>Panagrolaimomorpha</taxon>
        <taxon>Strongyloidoidea</taxon>
        <taxon>Steinernematidae</taxon>
        <taxon>Steinernema</taxon>
    </lineage>
</organism>
<gene>
    <name evidence="2" type="ORF">L596_025252</name>
</gene>
<dbReference type="OrthoDB" id="5839018at2759"/>
<dbReference type="SUPFAM" id="SSF48371">
    <property type="entry name" value="ARM repeat"/>
    <property type="match status" value="1"/>
</dbReference>
<proteinExistence type="predicted"/>
<evidence type="ECO:0000313" key="3">
    <source>
        <dbReference type="Proteomes" id="UP000298663"/>
    </source>
</evidence>
<accession>A0A4U5M785</accession>
<keyword evidence="3" id="KW-1185">Reference proteome</keyword>
<dbReference type="STRING" id="34508.A0A4U5M785"/>
<dbReference type="AlphaFoldDB" id="A0A4U5M785"/>
<dbReference type="Gene3D" id="1.25.40.10">
    <property type="entry name" value="Tetratricopeptide repeat domain"/>
    <property type="match status" value="1"/>
</dbReference>
<dbReference type="SMART" id="SM00299">
    <property type="entry name" value="CLH"/>
    <property type="match status" value="1"/>
</dbReference>
<dbReference type="PANTHER" id="PTHR10292">
    <property type="entry name" value="CLATHRIN HEAVY CHAIN RELATED"/>
    <property type="match status" value="1"/>
</dbReference>
<feature type="repeat" description="CHCR" evidence="1">
    <location>
        <begin position="149"/>
        <end position="246"/>
    </location>
</feature>
<dbReference type="InterPro" id="IPR011990">
    <property type="entry name" value="TPR-like_helical_dom_sf"/>
</dbReference>
<protein>
    <recommendedName>
        <fullName evidence="4">Clathrin heavy chain linker core motif domain-containing protein</fullName>
    </recommendedName>
</protein>